<reference evidence="1" key="1">
    <citation type="journal article" date="2015" name="Nat. Genet.">
        <title>The pineapple genome and the evolution of CAM photosynthesis.</title>
        <authorList>
            <person name="Ming R."/>
            <person name="VanBuren R."/>
            <person name="Wai C.M."/>
            <person name="Tang H."/>
            <person name="Schatz M.C."/>
            <person name="Bowers J.E."/>
            <person name="Lyons E."/>
            <person name="Wang M.L."/>
            <person name="Chen J."/>
            <person name="Biggers E."/>
            <person name="Zhang J."/>
            <person name="Huang L."/>
            <person name="Zhang L."/>
            <person name="Miao W."/>
            <person name="Zhang J."/>
            <person name="Ye Z."/>
            <person name="Miao C."/>
            <person name="Lin Z."/>
            <person name="Wang H."/>
            <person name="Zhou H."/>
            <person name="Yim W.C."/>
            <person name="Priest H.D."/>
            <person name="Zheng C."/>
            <person name="Woodhouse M."/>
            <person name="Edger P.P."/>
            <person name="Guyot R."/>
            <person name="Guo H.B."/>
            <person name="Guo H."/>
            <person name="Zheng G."/>
            <person name="Singh R."/>
            <person name="Sharma A."/>
            <person name="Min X."/>
            <person name="Zheng Y."/>
            <person name="Lee H."/>
            <person name="Gurtowski J."/>
            <person name="Sedlazeck F.J."/>
            <person name="Harkess A."/>
            <person name="McKain M.R."/>
            <person name="Liao Z."/>
            <person name="Fang J."/>
            <person name="Liu J."/>
            <person name="Zhang X."/>
            <person name="Zhang Q."/>
            <person name="Hu W."/>
            <person name="Qin Y."/>
            <person name="Wang K."/>
            <person name="Chen L.Y."/>
            <person name="Shirley N."/>
            <person name="Lin Y.R."/>
            <person name="Liu L.Y."/>
            <person name="Hernandez A.G."/>
            <person name="Wright C.L."/>
            <person name="Bulone V."/>
            <person name="Tuskan G.A."/>
            <person name="Heath K."/>
            <person name="Zee F."/>
            <person name="Moore P.H."/>
            <person name="Sunkar R."/>
            <person name="Leebens-Mack J.H."/>
            <person name="Mockler T."/>
            <person name="Bennetzen J.L."/>
            <person name="Freeling M."/>
            <person name="Sankoff D."/>
            <person name="Paterson A.H."/>
            <person name="Zhu X."/>
            <person name="Yang X."/>
            <person name="Smith J.A."/>
            <person name="Cushman J.C."/>
            <person name="Paull R.E."/>
            <person name="Yu Q."/>
        </authorList>
    </citation>
    <scope>NUCLEOTIDE SEQUENCE [LARGE SCALE GENOMIC DNA]</scope>
    <source>
        <strain evidence="1">cv. F153</strain>
    </source>
</reference>
<dbReference type="PANTHER" id="PTHR37381">
    <property type="entry name" value="PENTATRICOPEPTIDE REPEAT (PPR) SUPERFAMILY PROTEIN"/>
    <property type="match status" value="1"/>
</dbReference>
<dbReference type="Gene3D" id="1.25.40.10">
    <property type="entry name" value="Tetratricopeptide repeat domain"/>
    <property type="match status" value="1"/>
</dbReference>
<dbReference type="AlphaFoldDB" id="A0A6P5GDD3"/>
<proteinExistence type="predicted"/>
<gene>
    <name evidence="2 3" type="primary">LOC109722288</name>
</gene>
<dbReference type="OrthoDB" id="2017681at2759"/>
<evidence type="ECO:0000313" key="3">
    <source>
        <dbReference type="RefSeq" id="XP_020105872.1"/>
    </source>
</evidence>
<protein>
    <submittedName>
        <fullName evidence="2 3">Uncharacterized protein LOC109722288</fullName>
    </submittedName>
</protein>
<dbReference type="RefSeq" id="XP_020105871.1">
    <property type="nucleotide sequence ID" value="XM_020250282.1"/>
</dbReference>
<keyword evidence="1" id="KW-1185">Reference proteome</keyword>
<dbReference type="GeneID" id="109722288"/>
<name>A0A6P5GDD3_ANACO</name>
<evidence type="ECO:0000313" key="1">
    <source>
        <dbReference type="Proteomes" id="UP000515123"/>
    </source>
</evidence>
<evidence type="ECO:0000313" key="2">
    <source>
        <dbReference type="RefSeq" id="XP_020105871.1"/>
    </source>
</evidence>
<dbReference type="InterPro" id="IPR011990">
    <property type="entry name" value="TPR-like_helical_dom_sf"/>
</dbReference>
<accession>A0A6P5GDD3</accession>
<dbReference type="Proteomes" id="UP000515123">
    <property type="component" value="Linkage group 16"/>
</dbReference>
<organism evidence="3">
    <name type="scientific">Ananas comosus</name>
    <name type="common">Pineapple</name>
    <name type="synonym">Ananas ananas</name>
    <dbReference type="NCBI Taxonomy" id="4615"/>
    <lineage>
        <taxon>Eukaryota</taxon>
        <taxon>Viridiplantae</taxon>
        <taxon>Streptophyta</taxon>
        <taxon>Embryophyta</taxon>
        <taxon>Tracheophyta</taxon>
        <taxon>Spermatophyta</taxon>
        <taxon>Magnoliopsida</taxon>
        <taxon>Liliopsida</taxon>
        <taxon>Poales</taxon>
        <taxon>Bromeliaceae</taxon>
        <taxon>Bromelioideae</taxon>
        <taxon>Ananas</taxon>
    </lineage>
</organism>
<reference evidence="2 3" key="2">
    <citation type="submission" date="2025-04" db="UniProtKB">
        <authorList>
            <consortium name="RefSeq"/>
        </authorList>
    </citation>
    <scope>IDENTIFICATION</scope>
    <source>
        <tissue evidence="2 3">Leaf</tissue>
    </source>
</reference>
<sequence length="577" mass="62915">MASSLSAPSNYRLSRTFNTIPSKTSTRYCSFILLLGRGTSDSFPTNAPFAGPTMNPNTARVYSSNKDSVSTENSAPGLLNGDLLRRLSSLKDADQVIEMIVEAERSAGIGVLETEDCNSIIEAAFDRGNVDLALSVFLAMQTGYAQDGMGGKILAIARWKWARPDVQTYGLMVQRLAASLRVSDALRIIDYVSRVGVSSGEEVPFGVVVRCPTCMIAIAVAQPQHGSQVASCSKCRYQYELVSGNIVSISSEEISTETSAWEKALGFLQITKNAIPAALHSIVVRTPTGTARTHRFGTKTVELPAQEGERVTISLAAPSNVYRQMGPLKLSAKSPGFRPGEPMSLTNHTNGQISQLLRAPVENNGSFLTSPYFLFPSIALLASGDAASAFIDPSLPRLISVTLVASAALGTALNQVILPEFCKLPQKAVDVVALKQQLLSQYDLLQTRIKDLKQAAEKEVWMLARMCQLENKILAVGEVSYRARRGRVKMARESLENALLARIELIESYAKISSMIEIEVEMDSDVLAAEAASSAERISEQIQQIMEIENLEERWRIQAEANDEVERLLRSEQLSSE</sequence>
<dbReference type="PANTHER" id="PTHR37381:SF1">
    <property type="entry name" value="PENTATRICOPEPTIDE REPEAT (PPR) SUPERFAMILY PROTEIN"/>
    <property type="match status" value="1"/>
</dbReference>
<dbReference type="RefSeq" id="XP_020105872.1">
    <property type="nucleotide sequence ID" value="XM_020250283.1"/>
</dbReference>